<feature type="domain" description="Peptidase M16 C-terminal" evidence="1">
    <location>
        <begin position="193"/>
        <end position="335"/>
    </location>
</feature>
<dbReference type="PANTHER" id="PTHR43016:SF16">
    <property type="entry name" value="METALLOPROTEASE, PUTATIVE (AFU_ORTHOLOGUE AFUA_4G07610)-RELATED"/>
    <property type="match status" value="1"/>
</dbReference>
<proteinExistence type="predicted"/>
<dbReference type="InterPro" id="IPR011249">
    <property type="entry name" value="Metalloenz_LuxS/M16"/>
</dbReference>
<gene>
    <name evidence="2" type="ORF">SCODWIG_02305</name>
</gene>
<reference evidence="3" key="1">
    <citation type="submission" date="2018-06" db="EMBL/GenBank/DDBJ databases">
        <authorList>
            <person name="Guldener U."/>
        </authorList>
    </citation>
    <scope>NUCLEOTIDE SEQUENCE [LARGE SCALE GENOMIC DNA]</scope>
    <source>
        <strain evidence="3">UTAD17</strain>
    </source>
</reference>
<dbReference type="FunFam" id="3.30.830.10:FF:000031">
    <property type="entry name" value="Putative zinc metalloprotease"/>
    <property type="match status" value="1"/>
</dbReference>
<dbReference type="Gene3D" id="3.30.830.10">
    <property type="entry name" value="Metalloenzyme, LuxS/M16 peptidase-like"/>
    <property type="match status" value="3"/>
</dbReference>
<dbReference type="EMBL" id="UFAJ01000384">
    <property type="protein sequence ID" value="SSD60544.1"/>
    <property type="molecule type" value="Genomic_DNA"/>
</dbReference>
<name>A0A376B7R9_9ASCO</name>
<dbReference type="FunFam" id="3.30.830.10:FF:000015">
    <property type="entry name" value="Putative zinc metalloprotease"/>
    <property type="match status" value="1"/>
</dbReference>
<dbReference type="SUPFAM" id="SSF63411">
    <property type="entry name" value="LuxS/MPP-like metallohydrolase"/>
    <property type="match status" value="3"/>
</dbReference>
<protein>
    <recommendedName>
        <fullName evidence="1">Peptidase M16 C-terminal domain-containing protein</fullName>
    </recommendedName>
</protein>
<evidence type="ECO:0000313" key="2">
    <source>
        <dbReference type="EMBL" id="SSD60544.1"/>
    </source>
</evidence>
<dbReference type="Pfam" id="PF05193">
    <property type="entry name" value="Peptidase_M16_C"/>
    <property type="match status" value="1"/>
</dbReference>
<keyword evidence="3" id="KW-1185">Reference proteome</keyword>
<dbReference type="Proteomes" id="UP000262825">
    <property type="component" value="Unassembled WGS sequence"/>
</dbReference>
<dbReference type="AlphaFoldDB" id="A0A376B7R9"/>
<evidence type="ECO:0000259" key="1">
    <source>
        <dbReference type="Pfam" id="PF05193"/>
    </source>
</evidence>
<accession>A0A376B7R9</accession>
<dbReference type="InterPro" id="IPR007863">
    <property type="entry name" value="Peptidase_M16_C"/>
</dbReference>
<organism evidence="2 3">
    <name type="scientific">Saccharomycodes ludwigii</name>
    <dbReference type="NCBI Taxonomy" id="36035"/>
    <lineage>
        <taxon>Eukaryota</taxon>
        <taxon>Fungi</taxon>
        <taxon>Dikarya</taxon>
        <taxon>Ascomycota</taxon>
        <taxon>Saccharomycotina</taxon>
        <taxon>Saccharomycetes</taxon>
        <taxon>Saccharomycodales</taxon>
        <taxon>Saccharomycodaceae</taxon>
        <taxon>Saccharomycodes</taxon>
    </lineage>
</organism>
<dbReference type="PANTHER" id="PTHR43016">
    <property type="entry name" value="PRESEQUENCE PROTEASE"/>
    <property type="match status" value="1"/>
</dbReference>
<dbReference type="GO" id="GO:0046872">
    <property type="term" value="F:metal ion binding"/>
    <property type="evidence" value="ECO:0007669"/>
    <property type="project" value="InterPro"/>
</dbReference>
<evidence type="ECO:0000313" key="3">
    <source>
        <dbReference type="Proteomes" id="UP000262825"/>
    </source>
</evidence>
<dbReference type="VEuPathDB" id="FungiDB:SCODWIG_02305"/>
<sequence length="1029" mass="118060">MTFTKLLSFNFDYAPDYTLNKYVSSRTRLQLIYLQSKTFTSINGYFVVYDGIMNDSNCSSALQHLIFYGSKKYPYKGFLKTAGNRCMCDINTWDSADHVIYSLSSTGWEGFKKILPVYVDHLFNPTLTDEAFYTAIHHIDPDSLEDKGSFYELLQHLESQGWFCMNSAKRDLIFDDNSKYELKTNSLTKNLRNLTNDTVRKFHKEMYSSDNICLLITGNVPEQELLDIVTNFDNKLPEIKIKKRQPFVDTAAAATLIPRFNGTTAKEATVELPELDESLGVISFSWITEKYENAMQILAIDILMEYLTEGSLSVFYRELIEIEGPLSNEVEYWTDDFYRTIVNLDFRGVPTEKLQLAKTRILQILSEHKVNLKQIKNVLEKQKCDYLLKFEKYTDHTLLEYCVPDFLYVSDITGETLKQCIGSLNTFSTLSKWDQQQWQKLLEHWFVENKPIILLGKPSEKNTNNEDKEKLLEKRKESIGPSEIVNLKKKLEQANKANDKPIPADLLKTFYVDEPYETVRFVSTRGISVLDSNTNNDLSDKLTNDILKAKPKNFPFFMHLEQFPSQFIEVNLLLNIRNIQNRELFPYTYMFSELFNMPMKLEDGKVLSSDHVLSMLKNETIDFSVIPSLEVSISSGIQVFADFLNVNVVAKVSEYDSAIKWIKHALFDMVFDESRLKILLDNLLSKVETCKLHGFETLEFIINKYLFEEKKTLMKDSNMLYSSSFLKDVLKNIENGCFETKILPCLNQFRHDLTENMTNSHILILGDIEKIGSSGIFEPWTKYFAPVIANSKQLKEIPPVPTLKEALSAFGSNLGYKSFIITTQEPDLSYMKVLTNFDLDYEHPDYAAVTLAANYLLCGGGPLEKDISDPGLAQCVYIFRNMDEGNIGYSIYGSNDVIKCYEVCRKIIKDYSTGASTFDPLLVKGAVSLSVDELASDDSYISAALRNYLNTVWYKNSPDCNQKILTNLKNVTINDLVRVTNKYLLPMFMVERGSVFVSCPVGKLEDIQKYLEIQGYEVLVEELGEDAEK</sequence>